<protein>
    <submittedName>
        <fullName evidence="2">Uncharacterized protein</fullName>
    </submittedName>
</protein>
<feature type="signal peptide" evidence="1">
    <location>
        <begin position="1"/>
        <end position="25"/>
    </location>
</feature>
<reference evidence="3" key="1">
    <citation type="submission" date="2024-04" db="EMBL/GenBank/DDBJ databases">
        <title>Salinicola lusitanus LLJ914,a marine bacterium isolated from the Okinawa Trough.</title>
        <authorList>
            <person name="Li J."/>
        </authorList>
    </citation>
    <scope>NUCLEOTIDE SEQUENCE [LARGE SCALE GENOMIC DNA]</scope>
</reference>
<sequence>MSIVPKRMASVLCFLTFLCLTSCVAQRLDWNSKDGQLQERSEDQEELPKMLPFLEMLYKLYKFGNGIEQRDGDVMEKEKKSGRMWDNMGRCSYFFWKTWAVC</sequence>
<accession>A0AAW0Q3Q1</accession>
<dbReference type="Proteomes" id="UP001460270">
    <property type="component" value="Unassembled WGS sequence"/>
</dbReference>
<keyword evidence="1" id="KW-0732">Signal</keyword>
<keyword evidence="3" id="KW-1185">Reference proteome</keyword>
<name>A0AAW0Q3Q1_9GOBI</name>
<gene>
    <name evidence="2" type="ORF">WMY93_001401</name>
</gene>
<evidence type="ECO:0000313" key="2">
    <source>
        <dbReference type="EMBL" id="KAK7945673.1"/>
    </source>
</evidence>
<feature type="chain" id="PRO_5043407452" evidence="1">
    <location>
        <begin position="26"/>
        <end position="102"/>
    </location>
</feature>
<proteinExistence type="predicted"/>
<evidence type="ECO:0000256" key="1">
    <source>
        <dbReference type="SAM" id="SignalP"/>
    </source>
</evidence>
<evidence type="ECO:0000313" key="3">
    <source>
        <dbReference type="Proteomes" id="UP001460270"/>
    </source>
</evidence>
<dbReference type="AlphaFoldDB" id="A0AAW0Q3Q1"/>
<comment type="caution">
    <text evidence="2">The sequence shown here is derived from an EMBL/GenBank/DDBJ whole genome shotgun (WGS) entry which is preliminary data.</text>
</comment>
<organism evidence="2 3">
    <name type="scientific">Mugilogobius chulae</name>
    <name type="common">yellowstripe goby</name>
    <dbReference type="NCBI Taxonomy" id="88201"/>
    <lineage>
        <taxon>Eukaryota</taxon>
        <taxon>Metazoa</taxon>
        <taxon>Chordata</taxon>
        <taxon>Craniata</taxon>
        <taxon>Vertebrata</taxon>
        <taxon>Euteleostomi</taxon>
        <taxon>Actinopterygii</taxon>
        <taxon>Neopterygii</taxon>
        <taxon>Teleostei</taxon>
        <taxon>Neoteleostei</taxon>
        <taxon>Acanthomorphata</taxon>
        <taxon>Gobiaria</taxon>
        <taxon>Gobiiformes</taxon>
        <taxon>Gobioidei</taxon>
        <taxon>Gobiidae</taxon>
        <taxon>Gobionellinae</taxon>
        <taxon>Mugilogobius</taxon>
    </lineage>
</organism>
<dbReference type="EMBL" id="JBBPFD010000001">
    <property type="protein sequence ID" value="KAK7945673.1"/>
    <property type="molecule type" value="Genomic_DNA"/>
</dbReference>